<organism evidence="2 3">
    <name type="scientific">Oerskovia turbata</name>
    <dbReference type="NCBI Taxonomy" id="1713"/>
    <lineage>
        <taxon>Bacteria</taxon>
        <taxon>Bacillati</taxon>
        <taxon>Actinomycetota</taxon>
        <taxon>Actinomycetes</taxon>
        <taxon>Micrococcales</taxon>
        <taxon>Cellulomonadaceae</taxon>
        <taxon>Oerskovia</taxon>
    </lineage>
</organism>
<dbReference type="OrthoDB" id="5638018at2"/>
<evidence type="ECO:0000313" key="4">
    <source>
        <dbReference type="Proteomes" id="UP000290517"/>
    </source>
</evidence>
<dbReference type="RefSeq" id="WP_030152286.1">
    <property type="nucleotide sequence ID" value="NZ_JOFV01000013.1"/>
</dbReference>
<evidence type="ECO:0000313" key="3">
    <source>
        <dbReference type="Proteomes" id="UP000289805"/>
    </source>
</evidence>
<comment type="caution">
    <text evidence="2">The sequence shown here is derived from an EMBL/GenBank/DDBJ whole genome shotgun (WGS) entry which is preliminary data.</text>
</comment>
<dbReference type="Pfam" id="PF06108">
    <property type="entry name" value="DUF952"/>
    <property type="match status" value="1"/>
</dbReference>
<dbReference type="InterPro" id="IPR009297">
    <property type="entry name" value="DUF952"/>
</dbReference>
<name>A0A4Q1KU56_9CELL</name>
<gene>
    <name evidence="1" type="ORF">EQW73_14255</name>
    <name evidence="2" type="ORF">EQW78_10645</name>
</gene>
<accession>A0A4Q1KU56</accession>
<dbReference type="Proteomes" id="UP000290517">
    <property type="component" value="Unassembled WGS sequence"/>
</dbReference>
<dbReference type="Gene3D" id="3.20.170.20">
    <property type="entry name" value="Protein of unknown function DUF952"/>
    <property type="match status" value="1"/>
</dbReference>
<dbReference type="SUPFAM" id="SSF56399">
    <property type="entry name" value="ADP-ribosylation"/>
    <property type="match status" value="1"/>
</dbReference>
<dbReference type="EMBL" id="SDJR01000009">
    <property type="protein sequence ID" value="RXR23779.1"/>
    <property type="molecule type" value="Genomic_DNA"/>
</dbReference>
<proteinExistence type="predicted"/>
<protein>
    <submittedName>
        <fullName evidence="2">DUF952 domain-containing protein</fullName>
    </submittedName>
</protein>
<dbReference type="EMBL" id="SDJQ01000013">
    <property type="protein sequence ID" value="RXR33751.1"/>
    <property type="molecule type" value="Genomic_DNA"/>
</dbReference>
<keyword evidence="4" id="KW-1185">Reference proteome</keyword>
<dbReference type="AlphaFoldDB" id="A0A4Q1KU56"/>
<dbReference type="STRING" id="1713.GCA_000718325_02801"/>
<dbReference type="Proteomes" id="UP000289805">
    <property type="component" value="Unassembled WGS sequence"/>
</dbReference>
<sequence>MGGHRVLHVAFSDDWEACERFGEYNVATRNTLYEVEGFVHATTLAGLPSVLDGRYADASIPLVLAVIDEDSLADEGIEVVWEPQDGAPGGLVPRILGAFPMDGRTVAAVVELDRVAGRWVVPDLSGLSVRP</sequence>
<evidence type="ECO:0000313" key="1">
    <source>
        <dbReference type="EMBL" id="RXR23779.1"/>
    </source>
</evidence>
<reference evidence="3 4" key="1">
    <citation type="submission" date="2019-01" db="EMBL/GenBank/DDBJ databases">
        <title>Oerskovia turbata Genome sequencing and assembly.</title>
        <authorList>
            <person name="Dou T."/>
        </authorList>
    </citation>
    <scope>NUCLEOTIDE SEQUENCE [LARGE SCALE GENOMIC DNA]</scope>
    <source>
        <strain evidence="2 3">JCM12123</strain>
        <strain evidence="1 4">JCM3160</strain>
    </source>
</reference>
<evidence type="ECO:0000313" key="2">
    <source>
        <dbReference type="EMBL" id="RXR33751.1"/>
    </source>
</evidence>